<dbReference type="InterPro" id="IPR039008">
    <property type="entry name" value="IF_rod_dom"/>
</dbReference>
<dbReference type="Gene3D" id="1.20.5.1160">
    <property type="entry name" value="Vasodilator-stimulated phosphoprotein"/>
    <property type="match status" value="1"/>
</dbReference>
<reference evidence="5" key="1">
    <citation type="submission" date="2015-07" db="EMBL/GenBank/DDBJ databases">
        <title>MeaNS - Measles Nucleotide Surveillance Program.</title>
        <authorList>
            <person name="Tran T."/>
            <person name="Druce J."/>
        </authorList>
    </citation>
    <scope>NUCLEOTIDE SEQUENCE</scope>
    <source>
        <strain evidence="5">UCB-OBI-ISO-001</strain>
        <tissue evidence="5">Gonad</tissue>
    </source>
</reference>
<name>A0A0L8H0G2_OCTBM</name>
<protein>
    <recommendedName>
        <fullName evidence="4">IF rod domain-containing protein</fullName>
    </recommendedName>
</protein>
<accession>A0A0L8H0G2</accession>
<dbReference type="SUPFAM" id="SSF64593">
    <property type="entry name" value="Intermediate filament protein, coiled coil region"/>
    <property type="match status" value="1"/>
</dbReference>
<evidence type="ECO:0000256" key="1">
    <source>
        <dbReference type="ARBA" id="ARBA00022754"/>
    </source>
</evidence>
<dbReference type="AlphaFoldDB" id="A0A0L8H0G2"/>
<dbReference type="Pfam" id="PF00038">
    <property type="entry name" value="Filament"/>
    <property type="match status" value="1"/>
</dbReference>
<keyword evidence="2 3" id="KW-0175">Coiled coil</keyword>
<organism evidence="5">
    <name type="scientific">Octopus bimaculoides</name>
    <name type="common">California two-spotted octopus</name>
    <dbReference type="NCBI Taxonomy" id="37653"/>
    <lineage>
        <taxon>Eukaryota</taxon>
        <taxon>Metazoa</taxon>
        <taxon>Spiralia</taxon>
        <taxon>Lophotrochozoa</taxon>
        <taxon>Mollusca</taxon>
        <taxon>Cephalopoda</taxon>
        <taxon>Coleoidea</taxon>
        <taxon>Octopodiformes</taxon>
        <taxon>Octopoda</taxon>
        <taxon>Incirrata</taxon>
        <taxon>Octopodidae</taxon>
        <taxon>Octopus</taxon>
    </lineage>
</organism>
<dbReference type="GO" id="GO:0005200">
    <property type="term" value="F:structural constituent of cytoskeleton"/>
    <property type="evidence" value="ECO:0007669"/>
    <property type="project" value="TreeGrafter"/>
</dbReference>
<dbReference type="GO" id="GO:0005882">
    <property type="term" value="C:intermediate filament"/>
    <property type="evidence" value="ECO:0007669"/>
    <property type="project" value="UniProtKB-KW"/>
</dbReference>
<dbReference type="GO" id="GO:0051664">
    <property type="term" value="P:nuclear pore localization"/>
    <property type="evidence" value="ECO:0007669"/>
    <property type="project" value="TreeGrafter"/>
</dbReference>
<dbReference type="STRING" id="37653.A0A0L8H0G2"/>
<dbReference type="GO" id="GO:0007097">
    <property type="term" value="P:nuclear migration"/>
    <property type="evidence" value="ECO:0007669"/>
    <property type="project" value="TreeGrafter"/>
</dbReference>
<dbReference type="GO" id="GO:0031507">
    <property type="term" value="P:heterochromatin formation"/>
    <property type="evidence" value="ECO:0007669"/>
    <property type="project" value="TreeGrafter"/>
</dbReference>
<feature type="coiled-coil region" evidence="3">
    <location>
        <begin position="56"/>
        <end position="152"/>
    </location>
</feature>
<evidence type="ECO:0000256" key="2">
    <source>
        <dbReference type="ARBA" id="ARBA00023054"/>
    </source>
</evidence>
<dbReference type="OrthoDB" id="2441647at2759"/>
<evidence type="ECO:0000313" key="5">
    <source>
        <dbReference type="EMBL" id="KOF82300.1"/>
    </source>
</evidence>
<dbReference type="PANTHER" id="PTHR45721:SF12">
    <property type="entry name" value="INTERMEDIATE FILAMENT PROTEIN IFA-1"/>
    <property type="match status" value="1"/>
</dbReference>
<dbReference type="PANTHER" id="PTHR45721">
    <property type="entry name" value="LAMIN DM0-RELATED"/>
    <property type="match status" value="1"/>
</dbReference>
<feature type="domain" description="IF rod" evidence="4">
    <location>
        <begin position="66"/>
        <end position="152"/>
    </location>
</feature>
<dbReference type="GO" id="GO:0005652">
    <property type="term" value="C:nuclear lamina"/>
    <property type="evidence" value="ECO:0007669"/>
    <property type="project" value="TreeGrafter"/>
</dbReference>
<dbReference type="GO" id="GO:0090435">
    <property type="term" value="P:protein localization to nuclear envelope"/>
    <property type="evidence" value="ECO:0007669"/>
    <property type="project" value="TreeGrafter"/>
</dbReference>
<sequence length="152" mass="17534">MNNNSSVKTMYRKSSSNIPERNSVIFRKSRMYNTMNAQSPLSLGTGVASSISHKGVTDIRCNREKEKKELQDLNERFANYIEKVRFLEAENKTLREALKKSKRDFNIEPIKAMYQAEIDETKKLLDDSNNENGNLKARIGTLEDELEDLRAQ</sequence>
<evidence type="ECO:0000256" key="3">
    <source>
        <dbReference type="SAM" id="Coils"/>
    </source>
</evidence>
<proteinExistence type="predicted"/>
<evidence type="ECO:0000259" key="4">
    <source>
        <dbReference type="PROSITE" id="PS51842"/>
    </source>
</evidence>
<dbReference type="PROSITE" id="PS51842">
    <property type="entry name" value="IF_ROD_2"/>
    <property type="match status" value="1"/>
</dbReference>
<dbReference type="EMBL" id="KQ419807">
    <property type="protein sequence ID" value="KOF82300.1"/>
    <property type="molecule type" value="Genomic_DNA"/>
</dbReference>
<dbReference type="GO" id="GO:0006998">
    <property type="term" value="P:nuclear envelope organization"/>
    <property type="evidence" value="ECO:0007669"/>
    <property type="project" value="TreeGrafter"/>
</dbReference>
<gene>
    <name evidence="5" type="ORF">OCBIM_22025452mg</name>
</gene>
<keyword evidence="1" id="KW-0403">Intermediate filament</keyword>